<dbReference type="InterPro" id="IPR035979">
    <property type="entry name" value="RBD_domain_sf"/>
</dbReference>
<dbReference type="SUPFAM" id="SSF54928">
    <property type="entry name" value="RNA-binding domain, RBD"/>
    <property type="match status" value="3"/>
</dbReference>
<evidence type="ECO:0000259" key="5">
    <source>
        <dbReference type="PROSITE" id="PS50102"/>
    </source>
</evidence>
<dbReference type="InterPro" id="IPR012677">
    <property type="entry name" value="Nucleotide-bd_a/b_plait_sf"/>
</dbReference>
<dbReference type="GO" id="GO:0009967">
    <property type="term" value="P:positive regulation of signal transduction"/>
    <property type="evidence" value="ECO:0007669"/>
    <property type="project" value="UniProtKB-ARBA"/>
</dbReference>
<dbReference type="CDD" id="cd12362">
    <property type="entry name" value="RRM3_CELF1-6"/>
    <property type="match status" value="1"/>
</dbReference>
<feature type="compositionally biased region" description="Acidic residues" evidence="4">
    <location>
        <begin position="43"/>
        <end position="60"/>
    </location>
</feature>
<keyword evidence="1" id="KW-0677">Repeat</keyword>
<dbReference type="GO" id="GO:0010629">
    <property type="term" value="P:negative regulation of gene expression"/>
    <property type="evidence" value="ECO:0007669"/>
    <property type="project" value="UniProtKB-ARBA"/>
</dbReference>
<dbReference type="Pfam" id="PF00076">
    <property type="entry name" value="RRM_1"/>
    <property type="match status" value="3"/>
</dbReference>
<evidence type="ECO:0000313" key="7">
    <source>
        <dbReference type="Proteomes" id="UP001054902"/>
    </source>
</evidence>
<evidence type="ECO:0000256" key="3">
    <source>
        <dbReference type="PROSITE-ProRule" id="PRU00176"/>
    </source>
</evidence>
<evidence type="ECO:0000256" key="4">
    <source>
        <dbReference type="SAM" id="MobiDB-lite"/>
    </source>
</evidence>
<dbReference type="InterPro" id="IPR000504">
    <property type="entry name" value="RRM_dom"/>
</dbReference>
<evidence type="ECO:0000313" key="6">
    <source>
        <dbReference type="EMBL" id="GFH48531.1"/>
    </source>
</evidence>
<comment type="caution">
    <text evidence="6">The sequence shown here is derived from an EMBL/GenBank/DDBJ whole genome shotgun (WGS) entry which is preliminary data.</text>
</comment>
<dbReference type="PANTHER" id="PTHR48027">
    <property type="entry name" value="HETEROGENEOUS NUCLEAR RIBONUCLEOPROTEIN 87F-RELATED"/>
    <property type="match status" value="1"/>
</dbReference>
<dbReference type="CDD" id="cd12361">
    <property type="entry name" value="RRM1_2_CELF1-6_like"/>
    <property type="match status" value="1"/>
</dbReference>
<feature type="domain" description="RRM" evidence="5">
    <location>
        <begin position="389"/>
        <end position="467"/>
    </location>
</feature>
<dbReference type="AlphaFoldDB" id="A0AAD3CP44"/>
<dbReference type="SMART" id="SM00360">
    <property type="entry name" value="RRM"/>
    <property type="match status" value="3"/>
</dbReference>
<dbReference type="InterPro" id="IPR052462">
    <property type="entry name" value="SLIRP/GR-RBP-like"/>
</dbReference>
<sequence length="601" mass="66103">MSSVPQDESAPSAIATDKNSDEVSAYSDAESLHEKHKSHSEWVNEEDEYQEYEDEEDDDGERPIKLFVGQVPKSMEEADLFPIFAKYGPMEDVAVIRDKHTGQHRGCAFITYLNKESADLCVQELHGSFPFEGGKRPVQVRVAGKKDGENKVFVGMLPRDVTEEMVLEVFSRYGQITGVFVLKSSDGFRKGCAFVKFMDKNDAIRAINELNNQIVFPGSERSLIVKFADSKPERKNHPRSRPPQHPVPLGRGHIYGSGEFTMNAISPAAFHRQTSLNGTIYTPTADSTPTDSPQMNGLQGPPMYPGHLNMPPATPPHLYNGHVPPHGPPPTDHHNTEYMYHHHPPPQSMPQYSMEHPYPIPPQMTPPRHAYDHRPQASNMRPREGPAGANLFIYHLPHDLTDADLATAFNPFGNVISAKVYVDKYTGESKGFGFVSYDSVIAAEQAIELMNGFQIGNKRLKVQHKRVHHRQPQASAMMPTGGLVGQGPPIIGGIPNSIPPPSPPSYHYGMPPAMGAQGMTHEMVQNYVNGGPETNAARNINSDNVPSIPEQLNSGEVPVPSIEISSTKDSVDSVAVARSMSNIEAIAKSFSGLNTDDRDGN</sequence>
<name>A0AAD3CP44_9STRA</name>
<dbReference type="EMBL" id="BLLK01000028">
    <property type="protein sequence ID" value="GFH48531.1"/>
    <property type="molecule type" value="Genomic_DNA"/>
</dbReference>
<feature type="domain" description="RRM" evidence="5">
    <location>
        <begin position="150"/>
        <end position="230"/>
    </location>
</feature>
<keyword evidence="2 3" id="KW-0694">RNA-binding</keyword>
<feature type="region of interest" description="Disordered" evidence="4">
    <location>
        <begin position="1"/>
        <end position="63"/>
    </location>
</feature>
<dbReference type="Gene3D" id="3.30.70.330">
    <property type="match status" value="3"/>
</dbReference>
<feature type="region of interest" description="Disordered" evidence="4">
    <location>
        <begin position="230"/>
        <end position="252"/>
    </location>
</feature>
<proteinExistence type="predicted"/>
<keyword evidence="7" id="KW-1185">Reference proteome</keyword>
<dbReference type="GO" id="GO:0005737">
    <property type="term" value="C:cytoplasm"/>
    <property type="evidence" value="ECO:0007669"/>
    <property type="project" value="UniProtKB-ARBA"/>
</dbReference>
<dbReference type="Proteomes" id="UP001054902">
    <property type="component" value="Unassembled WGS sequence"/>
</dbReference>
<dbReference type="FunFam" id="3.30.70.330:FF:000013">
    <property type="entry name" value="CUGBP Elav-like family member 1 isoform 2"/>
    <property type="match status" value="1"/>
</dbReference>
<reference evidence="6 7" key="1">
    <citation type="journal article" date="2021" name="Sci. Rep.">
        <title>The genome of the diatom Chaetoceros tenuissimus carries an ancient integrated fragment of an extant virus.</title>
        <authorList>
            <person name="Hongo Y."/>
            <person name="Kimura K."/>
            <person name="Takaki Y."/>
            <person name="Yoshida Y."/>
            <person name="Baba S."/>
            <person name="Kobayashi G."/>
            <person name="Nagasaki K."/>
            <person name="Hano T."/>
            <person name="Tomaru Y."/>
        </authorList>
    </citation>
    <scope>NUCLEOTIDE SEQUENCE [LARGE SCALE GENOMIC DNA]</scope>
    <source>
        <strain evidence="6 7">NIES-3715</strain>
    </source>
</reference>
<protein>
    <recommendedName>
        <fullName evidence="5">RRM domain-containing protein</fullName>
    </recommendedName>
</protein>
<dbReference type="PROSITE" id="PS50102">
    <property type="entry name" value="RRM"/>
    <property type="match status" value="3"/>
</dbReference>
<dbReference type="FunFam" id="3.30.70.330:FF:000383">
    <property type="entry name" value="Sex lethal, isoform D"/>
    <property type="match status" value="1"/>
</dbReference>
<evidence type="ECO:0000256" key="2">
    <source>
        <dbReference type="ARBA" id="ARBA00022884"/>
    </source>
</evidence>
<feature type="domain" description="RRM" evidence="5">
    <location>
        <begin position="64"/>
        <end position="145"/>
    </location>
</feature>
<accession>A0AAD3CP44</accession>
<dbReference type="GO" id="GO:0003729">
    <property type="term" value="F:mRNA binding"/>
    <property type="evidence" value="ECO:0007669"/>
    <property type="project" value="UniProtKB-ARBA"/>
</dbReference>
<gene>
    <name evidence="6" type="ORF">CTEN210_05007</name>
</gene>
<organism evidence="6 7">
    <name type="scientific">Chaetoceros tenuissimus</name>
    <dbReference type="NCBI Taxonomy" id="426638"/>
    <lineage>
        <taxon>Eukaryota</taxon>
        <taxon>Sar</taxon>
        <taxon>Stramenopiles</taxon>
        <taxon>Ochrophyta</taxon>
        <taxon>Bacillariophyta</taxon>
        <taxon>Coscinodiscophyceae</taxon>
        <taxon>Chaetocerotophycidae</taxon>
        <taxon>Chaetocerotales</taxon>
        <taxon>Chaetocerotaceae</taxon>
        <taxon>Chaetoceros</taxon>
    </lineage>
</organism>
<evidence type="ECO:0000256" key="1">
    <source>
        <dbReference type="ARBA" id="ARBA00022737"/>
    </source>
</evidence>